<evidence type="ECO:0000256" key="1">
    <source>
        <dbReference type="SAM" id="Phobius"/>
    </source>
</evidence>
<dbReference type="AlphaFoldDB" id="A0A922K9W2"/>
<reference evidence="2" key="1">
    <citation type="submission" date="2021-01" db="EMBL/GenBank/DDBJ databases">
        <authorList>
            <person name="Lovell J.T."/>
            <person name="Bentley N."/>
            <person name="Bhattarai G."/>
            <person name="Jenkins J.W."/>
            <person name="Sreedasyam A."/>
            <person name="Alarcon Y."/>
            <person name="Bock C."/>
            <person name="Boston L."/>
            <person name="Carlson J."/>
            <person name="Cervantes K."/>
            <person name="Clermont K."/>
            <person name="Krom N."/>
            <person name="Kubenka K."/>
            <person name="Mamidi S."/>
            <person name="Mattison C."/>
            <person name="Monteros M."/>
            <person name="Pisani C."/>
            <person name="Plott C."/>
            <person name="Rajasekar S."/>
            <person name="Rhein H.S."/>
            <person name="Rohla C."/>
            <person name="Song M."/>
            <person name="Hilaire R.S."/>
            <person name="Shu S."/>
            <person name="Wells L."/>
            <person name="Wang X."/>
            <person name="Webber J."/>
            <person name="Heerema R.J."/>
            <person name="Klein P."/>
            <person name="Conner P."/>
            <person name="Grauke L."/>
            <person name="Grimwood J."/>
            <person name="Schmutz J."/>
            <person name="Randall J.J."/>
        </authorList>
    </citation>
    <scope>NUCLEOTIDE SEQUENCE</scope>
    <source>
        <tissue evidence="2">Leaf</tissue>
    </source>
</reference>
<dbReference type="Proteomes" id="UP000811246">
    <property type="component" value="Chromosome 1"/>
</dbReference>
<feature type="transmembrane region" description="Helical" evidence="1">
    <location>
        <begin position="76"/>
        <end position="101"/>
    </location>
</feature>
<organism evidence="2 3">
    <name type="scientific">Carya illinoinensis</name>
    <name type="common">Pecan</name>
    <dbReference type="NCBI Taxonomy" id="32201"/>
    <lineage>
        <taxon>Eukaryota</taxon>
        <taxon>Viridiplantae</taxon>
        <taxon>Streptophyta</taxon>
        <taxon>Embryophyta</taxon>
        <taxon>Tracheophyta</taxon>
        <taxon>Spermatophyta</taxon>
        <taxon>Magnoliopsida</taxon>
        <taxon>eudicotyledons</taxon>
        <taxon>Gunneridae</taxon>
        <taxon>Pentapetalae</taxon>
        <taxon>rosids</taxon>
        <taxon>fabids</taxon>
        <taxon>Fagales</taxon>
        <taxon>Juglandaceae</taxon>
        <taxon>Carya</taxon>
    </lineage>
</organism>
<evidence type="ECO:0000313" key="3">
    <source>
        <dbReference type="Proteomes" id="UP000811246"/>
    </source>
</evidence>
<accession>A0A922K9W2</accession>
<proteinExistence type="predicted"/>
<dbReference type="EMBL" id="CM031825">
    <property type="protein sequence ID" value="KAG6730732.1"/>
    <property type="molecule type" value="Genomic_DNA"/>
</dbReference>
<keyword evidence="1" id="KW-0472">Membrane</keyword>
<gene>
    <name evidence="2" type="ORF">I3842_01G095300</name>
</gene>
<comment type="caution">
    <text evidence="2">The sequence shown here is derived from an EMBL/GenBank/DDBJ whole genome shotgun (WGS) entry which is preliminary data.</text>
</comment>
<keyword evidence="1" id="KW-0812">Transmembrane</keyword>
<name>A0A922K9W2_CARIL</name>
<protein>
    <submittedName>
        <fullName evidence="2">Uncharacterized protein</fullName>
    </submittedName>
</protein>
<evidence type="ECO:0000313" key="2">
    <source>
        <dbReference type="EMBL" id="KAG6730732.1"/>
    </source>
</evidence>
<keyword evidence="1" id="KW-1133">Transmembrane helix</keyword>
<sequence>MPRLSLCVDVTAVEVLQPVLLRPTGAIASSAKAMKLLLLRAKEPAEKKQERQNAISSTLEWAVLGKQRQKKKVIFYYHDLCLFLSSYSFLIFTFSISRIIFS</sequence>